<dbReference type="PANTHER" id="PTHR43576">
    <property type="entry name" value="ALPHA-L-ARABINOFURANOSIDASE C-RELATED"/>
    <property type="match status" value="1"/>
</dbReference>
<feature type="domain" description="Alpha-L-arabinofuranosidase C-terminal" evidence="8">
    <location>
        <begin position="308"/>
        <end position="503"/>
    </location>
</feature>
<dbReference type="InterPro" id="IPR055235">
    <property type="entry name" value="ASD1_cat"/>
</dbReference>
<dbReference type="InterPro" id="IPR017853">
    <property type="entry name" value="GH"/>
</dbReference>
<dbReference type="Proteomes" id="UP000000445">
    <property type="component" value="Chromosome"/>
</dbReference>
<dbReference type="SUPFAM" id="SSF51011">
    <property type="entry name" value="Glycosyl hydrolase domain"/>
    <property type="match status" value="1"/>
</dbReference>
<dbReference type="EC" id="3.2.1.55" evidence="4"/>
<evidence type="ECO:0000256" key="4">
    <source>
        <dbReference type="ARBA" id="ARBA00012670"/>
    </source>
</evidence>
<comment type="catalytic activity">
    <reaction evidence="1">
        <text>Hydrolysis of terminal non-reducing alpha-L-arabinofuranoside residues in alpha-L-arabinosides.</text>
        <dbReference type="EC" id="3.2.1.55"/>
    </reaction>
</comment>
<name>B9KC33_THENN</name>
<proteinExistence type="inferred from homology"/>
<dbReference type="SMR" id="B9KC33"/>
<dbReference type="Pfam" id="PF06964">
    <property type="entry name" value="Alpha-L-AF_C"/>
    <property type="match status" value="1"/>
</dbReference>
<dbReference type="InterPro" id="IPR010720">
    <property type="entry name" value="Alpha-L-AF_C"/>
</dbReference>
<evidence type="ECO:0000256" key="6">
    <source>
        <dbReference type="ARBA" id="ARBA00023277"/>
    </source>
</evidence>
<evidence type="ECO:0000313" key="9">
    <source>
        <dbReference type="EMBL" id="ACM22579.1"/>
    </source>
</evidence>
<dbReference type="GO" id="GO:0046556">
    <property type="term" value="F:alpha-L-arabinofuranosidase activity"/>
    <property type="evidence" value="ECO:0007669"/>
    <property type="project" value="UniProtKB-EC"/>
</dbReference>
<evidence type="ECO:0000259" key="8">
    <source>
        <dbReference type="SMART" id="SM00813"/>
    </source>
</evidence>
<comment type="similarity">
    <text evidence="2">Belongs to the glycosyl hydrolase 51 family.</text>
</comment>
<keyword evidence="10" id="KW-1185">Reference proteome</keyword>
<dbReference type="AlphaFoldDB" id="B9KC33"/>
<comment type="subunit">
    <text evidence="3">Homohexamer; trimer of dimers.</text>
</comment>
<keyword evidence="6" id="KW-0119">Carbohydrate metabolism</keyword>
<keyword evidence="7" id="KW-0326">Glycosidase</keyword>
<dbReference type="STRING" id="309803.CTN_0403"/>
<evidence type="ECO:0000256" key="2">
    <source>
        <dbReference type="ARBA" id="ARBA00007186"/>
    </source>
</evidence>
<dbReference type="SMART" id="SM00813">
    <property type="entry name" value="Alpha-L-AF_C"/>
    <property type="match status" value="1"/>
</dbReference>
<dbReference type="GO" id="GO:0046373">
    <property type="term" value="P:L-arabinose metabolic process"/>
    <property type="evidence" value="ECO:0007669"/>
    <property type="project" value="InterPro"/>
</dbReference>
<dbReference type="CAZy" id="GH51">
    <property type="family name" value="Glycoside Hydrolase Family 51"/>
</dbReference>
<sequence length="512" mass="58509">MPSLLPPSMVDHRYFDNTNFFGVRREKSMAYRIVVDPKKIVKPISRHIYGHFTEHLGRCIYGGIYEEGSPLSDERGFRKDVLEAVKRIKVPNLRWPGGNFASNYHWEDGIGPKDQRPVRFDLAWQQEEPNRFGTDEFIEYCREIGAEPYICINMGTGTLDEALHWLEYCNGKGNTYYAQLRRKYGHSEPYNVKFWGIGNEMWGEWQIGHMTADEYARAAKEYTKWMKVFDPTIKAIAVGCDDPIWNLKVLQEAGDVIDYISYHFYTGSDDYYETVSTVYLLKERLIGVKKLIDTVEVARKRGVKIALDEWNVWYRVSDNKLEEPYDLKDGIFACGVLVLLQKMSDIVPLANLAQLVNALGAIHTEKDGLILTPVYKAFELIVNHSGEKLVKTHVESETYSVEGVMFINKMPFSVENVPFLDAAASVSEDGKKLVIAVVNYRKEDALKVPIRVEGLGQKKATVYTLTGPDVNARNTMENPNVVDITSETITVDTEFEHTFKPFSCSVIEIELE</sequence>
<evidence type="ECO:0000256" key="5">
    <source>
        <dbReference type="ARBA" id="ARBA00022801"/>
    </source>
</evidence>
<dbReference type="HOGENOM" id="CLU_017810_1_0_0"/>
<reference evidence="9 10" key="1">
    <citation type="journal article" date="2009" name="Biosci. Biotechnol. Biochem.">
        <title>WeGAS: a web-based microbial genome annotation system.</title>
        <authorList>
            <person name="Lee D."/>
            <person name="Seo H."/>
            <person name="Park C."/>
            <person name="Park K."/>
        </authorList>
    </citation>
    <scope>NUCLEOTIDE SEQUENCE [LARGE SCALE GENOMIC DNA]</scope>
    <source>
        <strain evidence="10">ATCC 49049 / DSM 4359 / NBRC 107923 / NS-E</strain>
    </source>
</reference>
<gene>
    <name evidence="9" type="ordered locus">CTN_0403</name>
</gene>
<dbReference type="EMBL" id="CP000916">
    <property type="protein sequence ID" value="ACM22579.1"/>
    <property type="molecule type" value="Genomic_DNA"/>
</dbReference>
<protein>
    <recommendedName>
        <fullName evidence="4">non-reducing end alpha-L-arabinofuranosidase</fullName>
        <ecNumber evidence="4">3.2.1.55</ecNumber>
    </recommendedName>
</protein>
<evidence type="ECO:0000256" key="1">
    <source>
        <dbReference type="ARBA" id="ARBA00001462"/>
    </source>
</evidence>
<dbReference type="eggNOG" id="COG3534">
    <property type="taxonomic scope" value="Bacteria"/>
</dbReference>
<evidence type="ECO:0000256" key="3">
    <source>
        <dbReference type="ARBA" id="ARBA00011165"/>
    </source>
</evidence>
<evidence type="ECO:0000256" key="7">
    <source>
        <dbReference type="ARBA" id="ARBA00023295"/>
    </source>
</evidence>
<dbReference type="GO" id="GO:0000272">
    <property type="term" value="P:polysaccharide catabolic process"/>
    <property type="evidence" value="ECO:0007669"/>
    <property type="project" value="TreeGrafter"/>
</dbReference>
<dbReference type="InterPro" id="IPR013780">
    <property type="entry name" value="Glyco_hydro_b"/>
</dbReference>
<dbReference type="Pfam" id="PF22848">
    <property type="entry name" value="ASD1_dom"/>
    <property type="match status" value="1"/>
</dbReference>
<dbReference type="KEGG" id="tna:CTN_0403"/>
<accession>B9KC33</accession>
<dbReference type="Gene3D" id="3.20.20.80">
    <property type="entry name" value="Glycosidases"/>
    <property type="match status" value="1"/>
</dbReference>
<organism evidence="9 10">
    <name type="scientific">Thermotoga neapolitana (strain ATCC 49049 / DSM 4359 / NBRC 107923 / NS-E)</name>
    <dbReference type="NCBI Taxonomy" id="309803"/>
    <lineage>
        <taxon>Bacteria</taxon>
        <taxon>Thermotogati</taxon>
        <taxon>Thermotogota</taxon>
        <taxon>Thermotogae</taxon>
        <taxon>Thermotogales</taxon>
        <taxon>Thermotogaceae</taxon>
        <taxon>Thermotoga</taxon>
    </lineage>
</organism>
<dbReference type="SUPFAM" id="SSF51445">
    <property type="entry name" value="(Trans)glycosidases"/>
    <property type="match status" value="1"/>
</dbReference>
<evidence type="ECO:0000313" key="10">
    <source>
        <dbReference type="Proteomes" id="UP000000445"/>
    </source>
</evidence>
<dbReference type="Gene3D" id="2.60.40.1180">
    <property type="entry name" value="Golgi alpha-mannosidase II"/>
    <property type="match status" value="1"/>
</dbReference>
<keyword evidence="5" id="KW-0378">Hydrolase</keyword>
<dbReference type="PANTHER" id="PTHR43576:SF3">
    <property type="entry name" value="ALPHA-L-ARABINOFURANOSIDASE C"/>
    <property type="match status" value="1"/>
</dbReference>